<keyword evidence="5" id="KW-1185">Reference proteome</keyword>
<protein>
    <submittedName>
        <fullName evidence="4">NADAR family protein</fullName>
    </submittedName>
</protein>
<dbReference type="NCBIfam" id="TIGR02464">
    <property type="entry name" value="ribofla_fusion"/>
    <property type="match status" value="1"/>
</dbReference>
<reference evidence="4 5" key="1">
    <citation type="submission" date="2023-05" db="EMBL/GenBank/DDBJ databases">
        <title>Xanthomonas rydalmerenesis sp. nov., a novel Xanthomonas species isolated from Fragaria x ananassa.</title>
        <authorList>
            <person name="McKnight D.J.E."/>
            <person name="Wong-Bajracharya J."/>
            <person name="Okoh E.B."/>
            <person name="Snijders F."/>
            <person name="Lidbetter F."/>
            <person name="Webster J."/>
            <person name="Djordjevic S.P."/>
            <person name="Bogema D.R."/>
            <person name="Chapman T.A."/>
        </authorList>
    </citation>
    <scope>NUCLEOTIDE SEQUENCE [LARGE SCALE GENOMIC DNA]</scope>
    <source>
        <strain evidence="4 5">DAR34883</strain>
    </source>
</reference>
<evidence type="ECO:0000256" key="2">
    <source>
        <dbReference type="ARBA" id="ARBA00000751"/>
    </source>
</evidence>
<dbReference type="InterPro" id="IPR012816">
    <property type="entry name" value="NADAR"/>
</dbReference>
<accession>A0ABZ0JMQ8</accession>
<organism evidence="4 5">
    <name type="scientific">Xanthomonas rydalmerensis</name>
    <dbReference type="NCBI Taxonomy" id="3046274"/>
    <lineage>
        <taxon>Bacteria</taxon>
        <taxon>Pseudomonadati</taxon>
        <taxon>Pseudomonadota</taxon>
        <taxon>Gammaproteobacteria</taxon>
        <taxon>Lysobacterales</taxon>
        <taxon>Lysobacteraceae</taxon>
        <taxon>Xanthomonas</taxon>
    </lineage>
</organism>
<comment type="catalytic activity">
    <reaction evidence="1">
        <text>5-amino-6-(5-phospho-D-ribosylamino)uracil + H2O = 5,6-diaminouracil + D-ribose 5-phosphate</text>
        <dbReference type="Rhea" id="RHEA:55020"/>
        <dbReference type="ChEBI" id="CHEBI:15377"/>
        <dbReference type="ChEBI" id="CHEBI:46252"/>
        <dbReference type="ChEBI" id="CHEBI:58453"/>
        <dbReference type="ChEBI" id="CHEBI:78346"/>
    </reaction>
</comment>
<gene>
    <name evidence="4" type="ORF">QN243_00970</name>
</gene>
<evidence type="ECO:0000256" key="1">
    <source>
        <dbReference type="ARBA" id="ARBA00000022"/>
    </source>
</evidence>
<feature type="domain" description="NADAR" evidence="3">
    <location>
        <begin position="24"/>
        <end position="182"/>
    </location>
</feature>
<comment type="catalytic activity">
    <reaction evidence="2">
        <text>2,5-diamino-6-hydroxy-4-(5-phosphoribosylamino)-pyrimidine + H2O = 2,5,6-triamino-4-hydroxypyrimidine + D-ribose 5-phosphate</text>
        <dbReference type="Rhea" id="RHEA:23436"/>
        <dbReference type="ChEBI" id="CHEBI:15377"/>
        <dbReference type="ChEBI" id="CHEBI:58614"/>
        <dbReference type="ChEBI" id="CHEBI:78346"/>
        <dbReference type="ChEBI" id="CHEBI:137796"/>
    </reaction>
</comment>
<sequence length="188" mass="20721">MHNVLTVEALCARQQAGEHLTFVYFWGHTPKQAGAIDSSCFSQWFEAPFVLDSVSYPTAEHYMMAGKARLFGDHAACARILAASHPKEAKAIGREIHGFDEPTWRDARMQLVIEGNLGKFGQHAALKAFLFGTGDHVLVEASPVDRIWGIGLAADDPRAADPRTWQGENLLGFALMQVRQQLAESGHH</sequence>
<proteinExistence type="predicted"/>
<dbReference type="Pfam" id="PF08719">
    <property type="entry name" value="NADAR"/>
    <property type="match status" value="1"/>
</dbReference>
<dbReference type="EMBL" id="CP126172">
    <property type="protein sequence ID" value="WOS41091.1"/>
    <property type="molecule type" value="Genomic_DNA"/>
</dbReference>
<evidence type="ECO:0000313" key="5">
    <source>
        <dbReference type="Proteomes" id="UP001302020"/>
    </source>
</evidence>
<dbReference type="CDD" id="cd15457">
    <property type="entry name" value="NADAR"/>
    <property type="match status" value="1"/>
</dbReference>
<dbReference type="InterPro" id="IPR037238">
    <property type="entry name" value="YbiA-like_sf"/>
</dbReference>
<dbReference type="Gene3D" id="1.10.357.40">
    <property type="entry name" value="YbiA-like"/>
    <property type="match status" value="1"/>
</dbReference>
<dbReference type="RefSeq" id="WP_317844308.1">
    <property type="nucleotide sequence ID" value="NZ_CP126170.1"/>
</dbReference>
<name>A0ABZ0JMQ8_9XANT</name>
<evidence type="ECO:0000259" key="3">
    <source>
        <dbReference type="Pfam" id="PF08719"/>
    </source>
</evidence>
<dbReference type="SUPFAM" id="SSF143990">
    <property type="entry name" value="YbiA-like"/>
    <property type="match status" value="1"/>
</dbReference>
<dbReference type="Proteomes" id="UP001302020">
    <property type="component" value="Chromosome"/>
</dbReference>
<evidence type="ECO:0000313" key="4">
    <source>
        <dbReference type="EMBL" id="WOS41091.1"/>
    </source>
</evidence>